<gene>
    <name evidence="2" type="ORF">MERR_LOCUS32118</name>
</gene>
<reference evidence="2" key="1">
    <citation type="submission" date="2020-01" db="EMBL/GenBank/DDBJ databases">
        <authorList>
            <person name="Mishra B."/>
        </authorList>
    </citation>
    <scope>NUCLEOTIDE SEQUENCE [LARGE SCALE GENOMIC DNA]</scope>
</reference>
<dbReference type="EMBL" id="CACVBM020001308">
    <property type="protein sequence ID" value="CAA7044883.1"/>
    <property type="molecule type" value="Genomic_DNA"/>
</dbReference>
<organism evidence="2 3">
    <name type="scientific">Microthlaspi erraticum</name>
    <dbReference type="NCBI Taxonomy" id="1685480"/>
    <lineage>
        <taxon>Eukaryota</taxon>
        <taxon>Viridiplantae</taxon>
        <taxon>Streptophyta</taxon>
        <taxon>Embryophyta</taxon>
        <taxon>Tracheophyta</taxon>
        <taxon>Spermatophyta</taxon>
        <taxon>Magnoliopsida</taxon>
        <taxon>eudicotyledons</taxon>
        <taxon>Gunneridae</taxon>
        <taxon>Pentapetalae</taxon>
        <taxon>rosids</taxon>
        <taxon>malvids</taxon>
        <taxon>Brassicales</taxon>
        <taxon>Brassicaceae</taxon>
        <taxon>Coluteocarpeae</taxon>
        <taxon>Microthlaspi</taxon>
    </lineage>
</organism>
<evidence type="ECO:0000256" key="1">
    <source>
        <dbReference type="SAM" id="MobiDB-lite"/>
    </source>
</evidence>
<dbReference type="Proteomes" id="UP000467841">
    <property type="component" value="Unassembled WGS sequence"/>
</dbReference>
<keyword evidence="3" id="KW-1185">Reference proteome</keyword>
<dbReference type="AlphaFoldDB" id="A0A6D2JM92"/>
<protein>
    <submittedName>
        <fullName evidence="2">Uncharacterized protein</fullName>
    </submittedName>
</protein>
<proteinExistence type="predicted"/>
<accession>A0A6D2JM92</accession>
<evidence type="ECO:0000313" key="2">
    <source>
        <dbReference type="EMBL" id="CAA7044883.1"/>
    </source>
</evidence>
<feature type="region of interest" description="Disordered" evidence="1">
    <location>
        <begin position="24"/>
        <end position="46"/>
    </location>
</feature>
<name>A0A6D2JM92_9BRAS</name>
<comment type="caution">
    <text evidence="2">The sequence shown here is derived from an EMBL/GenBank/DDBJ whole genome shotgun (WGS) entry which is preliminary data.</text>
</comment>
<sequence>MDHLPLDDRVTILLGHLPVREKKKEDRFRSCKRGRDSNGARGMGKIDDLTEEFHGEVADLRNQVKEHHTELTGRMDSMDNKFSELNANMSRISETLAQLVAQR</sequence>
<evidence type="ECO:0000313" key="3">
    <source>
        <dbReference type="Proteomes" id="UP000467841"/>
    </source>
</evidence>